<dbReference type="InterPro" id="IPR036291">
    <property type="entry name" value="NAD(P)-bd_dom_sf"/>
</dbReference>
<keyword evidence="2" id="KW-0560">Oxidoreductase</keyword>
<dbReference type="InterPro" id="IPR002347">
    <property type="entry name" value="SDR_fam"/>
</dbReference>
<dbReference type="NCBIfam" id="NF005559">
    <property type="entry name" value="PRK07231.1"/>
    <property type="match status" value="1"/>
</dbReference>
<dbReference type="PROSITE" id="PS00061">
    <property type="entry name" value="ADH_SHORT"/>
    <property type="match status" value="1"/>
</dbReference>
<reference evidence="4" key="1">
    <citation type="submission" date="2018-09" db="EMBL/GenBank/DDBJ databases">
        <authorList>
            <person name="Zhu H."/>
        </authorList>
    </citation>
    <scope>NUCLEOTIDE SEQUENCE [LARGE SCALE GENOMIC DNA]</scope>
    <source>
        <strain evidence="4">K1S02-23</strain>
    </source>
</reference>
<dbReference type="PANTHER" id="PTHR24321:SF8">
    <property type="entry name" value="ESTRADIOL 17-BETA-DEHYDROGENASE 8-RELATED"/>
    <property type="match status" value="1"/>
</dbReference>
<dbReference type="RefSeq" id="WP_119786163.1">
    <property type="nucleotide sequence ID" value="NZ_QYUQ01000002.1"/>
</dbReference>
<proteinExistence type="inferred from homology"/>
<dbReference type="Proteomes" id="UP000266327">
    <property type="component" value="Unassembled WGS sequence"/>
</dbReference>
<organism evidence="3 4">
    <name type="scientific">Noviherbaspirillum sedimenti</name>
    <dbReference type="NCBI Taxonomy" id="2320865"/>
    <lineage>
        <taxon>Bacteria</taxon>
        <taxon>Pseudomonadati</taxon>
        <taxon>Pseudomonadota</taxon>
        <taxon>Betaproteobacteria</taxon>
        <taxon>Burkholderiales</taxon>
        <taxon>Oxalobacteraceae</taxon>
        <taxon>Noviherbaspirillum</taxon>
    </lineage>
</organism>
<dbReference type="PANTHER" id="PTHR24321">
    <property type="entry name" value="DEHYDROGENASES, SHORT CHAIN"/>
    <property type="match status" value="1"/>
</dbReference>
<dbReference type="OrthoDB" id="7064009at2"/>
<evidence type="ECO:0000256" key="2">
    <source>
        <dbReference type="ARBA" id="ARBA00023002"/>
    </source>
</evidence>
<evidence type="ECO:0000256" key="1">
    <source>
        <dbReference type="ARBA" id="ARBA00006484"/>
    </source>
</evidence>
<dbReference type="PRINTS" id="PR00081">
    <property type="entry name" value="GDHRDH"/>
</dbReference>
<evidence type="ECO:0000313" key="4">
    <source>
        <dbReference type="Proteomes" id="UP000266327"/>
    </source>
</evidence>
<sequence>MTNVKHDFYGKVVLVTGGSSGIGRAAALKFASSGAQVIVADVAEVAGKKVAEEALSLGGQALFVHADVSRMDACQALVDKAISHFGRLDFAFNNAGIIAPLCPVGSCSEDVWHKVLNVNLTGVFNCLKCEVAVMKAQGGAIVNTASVMGLVGAQGAAAYCASKHGVIGLTKAAALDYGRDGIRINAICPGFVDTPMIEGNGTNANKSATVASRRAAIRRLGTPDEIADSVLWLCSDAASFVTGAALSVDGGFAAC</sequence>
<gene>
    <name evidence="3" type="ORF">D3878_14635</name>
</gene>
<comment type="caution">
    <text evidence="3">The sequence shown here is derived from an EMBL/GenBank/DDBJ whole genome shotgun (WGS) entry which is preliminary data.</text>
</comment>
<dbReference type="Pfam" id="PF13561">
    <property type="entry name" value="adh_short_C2"/>
    <property type="match status" value="1"/>
</dbReference>
<name>A0A3A3GNX7_9BURK</name>
<dbReference type="InterPro" id="IPR020904">
    <property type="entry name" value="Sc_DH/Rdtase_CS"/>
</dbReference>
<dbReference type="SUPFAM" id="SSF51735">
    <property type="entry name" value="NAD(P)-binding Rossmann-fold domains"/>
    <property type="match status" value="1"/>
</dbReference>
<comment type="similarity">
    <text evidence="1">Belongs to the short-chain dehydrogenases/reductases (SDR) family.</text>
</comment>
<dbReference type="Gene3D" id="3.40.50.720">
    <property type="entry name" value="NAD(P)-binding Rossmann-like Domain"/>
    <property type="match status" value="1"/>
</dbReference>
<keyword evidence="4" id="KW-1185">Reference proteome</keyword>
<dbReference type="AlphaFoldDB" id="A0A3A3GNX7"/>
<dbReference type="PRINTS" id="PR00080">
    <property type="entry name" value="SDRFAMILY"/>
</dbReference>
<dbReference type="GO" id="GO:0016491">
    <property type="term" value="F:oxidoreductase activity"/>
    <property type="evidence" value="ECO:0007669"/>
    <property type="project" value="UniProtKB-KW"/>
</dbReference>
<dbReference type="FunFam" id="3.40.50.720:FF:000084">
    <property type="entry name" value="Short-chain dehydrogenase reductase"/>
    <property type="match status" value="1"/>
</dbReference>
<dbReference type="CDD" id="cd05233">
    <property type="entry name" value="SDR_c"/>
    <property type="match status" value="1"/>
</dbReference>
<protein>
    <submittedName>
        <fullName evidence="3">SDR family oxidoreductase</fullName>
    </submittedName>
</protein>
<evidence type="ECO:0000313" key="3">
    <source>
        <dbReference type="EMBL" id="RJG02660.1"/>
    </source>
</evidence>
<dbReference type="EMBL" id="QYUQ01000002">
    <property type="protein sequence ID" value="RJG02660.1"/>
    <property type="molecule type" value="Genomic_DNA"/>
</dbReference>
<accession>A0A3A3GNX7</accession>